<gene>
    <name evidence="9" type="ORF">GCM10011516_31700</name>
</gene>
<keyword evidence="3" id="KW-0227">DNA damage</keyword>
<dbReference type="GO" id="GO:0008233">
    <property type="term" value="F:peptidase activity"/>
    <property type="evidence" value="ECO:0007669"/>
    <property type="project" value="UniProtKB-KW"/>
</dbReference>
<evidence type="ECO:0000256" key="7">
    <source>
        <dbReference type="ARBA" id="ARBA00023239"/>
    </source>
</evidence>
<keyword evidence="6" id="KW-0238">DNA-binding</keyword>
<keyword evidence="4 8" id="KW-0378">Hydrolase</keyword>
<dbReference type="GO" id="GO:0106300">
    <property type="term" value="P:protein-DNA covalent cross-linking repair"/>
    <property type="evidence" value="ECO:0007669"/>
    <property type="project" value="InterPro"/>
</dbReference>
<evidence type="ECO:0000313" key="10">
    <source>
        <dbReference type="Proteomes" id="UP000614460"/>
    </source>
</evidence>
<comment type="caution">
    <text evidence="9">The sequence shown here is derived from an EMBL/GenBank/DDBJ whole genome shotgun (WGS) entry which is preliminary data.</text>
</comment>
<dbReference type="AlphaFoldDB" id="A0A8H9KZ28"/>
<evidence type="ECO:0000313" key="9">
    <source>
        <dbReference type="EMBL" id="GGE31631.1"/>
    </source>
</evidence>
<keyword evidence="7" id="KW-0456">Lyase</keyword>
<dbReference type="GO" id="GO:0006508">
    <property type="term" value="P:proteolysis"/>
    <property type="evidence" value="ECO:0007669"/>
    <property type="project" value="UniProtKB-KW"/>
</dbReference>
<dbReference type="GO" id="GO:0003697">
    <property type="term" value="F:single-stranded DNA binding"/>
    <property type="evidence" value="ECO:0007669"/>
    <property type="project" value="InterPro"/>
</dbReference>
<keyword evidence="2 8" id="KW-0645">Protease</keyword>
<dbReference type="EC" id="3.4.-.-" evidence="8"/>
<keyword evidence="5" id="KW-0190">Covalent protein-DNA linkage</keyword>
<evidence type="ECO:0000256" key="5">
    <source>
        <dbReference type="ARBA" id="ARBA00023124"/>
    </source>
</evidence>
<dbReference type="InterPro" id="IPR003738">
    <property type="entry name" value="SRAP"/>
</dbReference>
<evidence type="ECO:0000256" key="3">
    <source>
        <dbReference type="ARBA" id="ARBA00022763"/>
    </source>
</evidence>
<name>A0A8H9KZ28_9SPHI</name>
<dbReference type="PANTHER" id="PTHR13604:SF0">
    <property type="entry name" value="ABASIC SITE PROCESSING PROTEIN HMCES"/>
    <property type="match status" value="1"/>
</dbReference>
<proteinExistence type="inferred from homology"/>
<dbReference type="PANTHER" id="PTHR13604">
    <property type="entry name" value="DC12-RELATED"/>
    <property type="match status" value="1"/>
</dbReference>
<dbReference type="Proteomes" id="UP000614460">
    <property type="component" value="Unassembled WGS sequence"/>
</dbReference>
<protein>
    <recommendedName>
        <fullName evidence="8">Abasic site processing protein</fullName>
        <ecNumber evidence="8">3.4.-.-</ecNumber>
    </recommendedName>
</protein>
<evidence type="ECO:0000256" key="2">
    <source>
        <dbReference type="ARBA" id="ARBA00022670"/>
    </source>
</evidence>
<dbReference type="RefSeq" id="WP_182499643.1">
    <property type="nucleotide sequence ID" value="NZ_BMKM01000012.1"/>
</dbReference>
<dbReference type="InterPro" id="IPR036590">
    <property type="entry name" value="SRAP-like"/>
</dbReference>
<dbReference type="SUPFAM" id="SSF143081">
    <property type="entry name" value="BB1717-like"/>
    <property type="match status" value="1"/>
</dbReference>
<dbReference type="EMBL" id="BMKM01000012">
    <property type="protein sequence ID" value="GGE31631.1"/>
    <property type="molecule type" value="Genomic_DNA"/>
</dbReference>
<dbReference type="Gene3D" id="3.90.1680.10">
    <property type="entry name" value="SOS response associated peptidase-like"/>
    <property type="match status" value="1"/>
</dbReference>
<evidence type="ECO:0000256" key="6">
    <source>
        <dbReference type="ARBA" id="ARBA00023125"/>
    </source>
</evidence>
<accession>A0A8H9KZ28</accession>
<dbReference type="GO" id="GO:0016829">
    <property type="term" value="F:lyase activity"/>
    <property type="evidence" value="ECO:0007669"/>
    <property type="project" value="UniProtKB-KW"/>
</dbReference>
<dbReference type="Pfam" id="PF02586">
    <property type="entry name" value="SRAP"/>
    <property type="match status" value="1"/>
</dbReference>
<reference evidence="9" key="2">
    <citation type="submission" date="2020-09" db="EMBL/GenBank/DDBJ databases">
        <authorList>
            <person name="Sun Q."/>
            <person name="Zhou Y."/>
        </authorList>
    </citation>
    <scope>NUCLEOTIDE SEQUENCE</scope>
    <source>
        <strain evidence="9">CGMCC 1.15966</strain>
    </source>
</reference>
<sequence>MCYHVGSPSKSELKNKLPKKKIYYPNEQEIFHVSGFTRPFLPVTLNQDTDVVTEARWKLIPGWIKTEVDAGKYANTLNAESESIFEKASYKNYILGNRGLLYVTGFYEPHKVSGKKDSENYFIYSGSKELLTLGIVYSNFTDQETGETYPTFSVITTAANPLLEEIHNEKKRMPLIIPEASRDAWLFADGKDEIKALMKPFEGELKGHQVYRVTGARGEDTNTPQIQKPWTGQISLF</sequence>
<evidence type="ECO:0000256" key="1">
    <source>
        <dbReference type="ARBA" id="ARBA00008136"/>
    </source>
</evidence>
<evidence type="ECO:0000256" key="4">
    <source>
        <dbReference type="ARBA" id="ARBA00022801"/>
    </source>
</evidence>
<organism evidence="9 10">
    <name type="scientific">Sphingobacterium cellulitidis</name>
    <dbReference type="NCBI Taxonomy" id="1768011"/>
    <lineage>
        <taxon>Bacteria</taxon>
        <taxon>Pseudomonadati</taxon>
        <taxon>Bacteroidota</taxon>
        <taxon>Sphingobacteriia</taxon>
        <taxon>Sphingobacteriales</taxon>
        <taxon>Sphingobacteriaceae</taxon>
        <taxon>Sphingobacterium</taxon>
    </lineage>
</organism>
<evidence type="ECO:0000256" key="8">
    <source>
        <dbReference type="RuleBase" id="RU364100"/>
    </source>
</evidence>
<comment type="similarity">
    <text evidence="1 8">Belongs to the SOS response-associated peptidase family.</text>
</comment>
<keyword evidence="10" id="KW-1185">Reference proteome</keyword>
<reference evidence="9" key="1">
    <citation type="journal article" date="2014" name="Int. J. Syst. Evol. Microbiol.">
        <title>Complete genome sequence of Corynebacterium casei LMG S-19264T (=DSM 44701T), isolated from a smear-ripened cheese.</title>
        <authorList>
            <consortium name="US DOE Joint Genome Institute (JGI-PGF)"/>
            <person name="Walter F."/>
            <person name="Albersmeier A."/>
            <person name="Kalinowski J."/>
            <person name="Ruckert C."/>
        </authorList>
    </citation>
    <scope>NUCLEOTIDE SEQUENCE</scope>
    <source>
        <strain evidence="9">CGMCC 1.15966</strain>
    </source>
</reference>